<dbReference type="EMBL" id="UFSB01000001">
    <property type="protein sequence ID" value="SUU34213.1"/>
    <property type="molecule type" value="Genomic_DNA"/>
</dbReference>
<dbReference type="SUPFAM" id="SSF54523">
    <property type="entry name" value="Pili subunits"/>
    <property type="match status" value="1"/>
</dbReference>
<reference evidence="10 12" key="1">
    <citation type="submission" date="2017-07" db="EMBL/GenBank/DDBJ databases">
        <title>Virulence factors identified in Actinobacillus seminis.</title>
        <authorList>
            <person name="Negrete-Abascal E."/>
            <person name="Vaca-Pacheco S."/>
            <person name="Montes-Garcia F."/>
            <person name="Leyto-Gil A.M."/>
            <person name="Fragoso-Garcia E."/>
            <person name="Carvente-Garcia R."/>
            <person name="Perez-Agueros S."/>
            <person name="Castelan-Sanchez H.G."/>
            <person name="Garcia-Molina A."/>
            <person name="Villamar T.E."/>
            <person name="Vazquez-Cruz C."/>
        </authorList>
    </citation>
    <scope>NUCLEOTIDE SEQUENCE [LARGE SCALE GENOMIC DNA]</scope>
    <source>
        <strain evidence="10 12">ATCC 15768</strain>
    </source>
</reference>
<sequence>MNIKGKTNNSHQNIQTSVNSNSKTVNIALNKGLKGIKSITGEGIPNGKNGTVNSKIEFNRSNGSKATTNVTISSNGANYTFDRTGFDVAERRITRLQSGLNKKHNGQNQKNGDPEPIEKILSGTMDKGIHGNAVNVKDVSDIAKAIVEKGLTFKGTKLTKGKDQIQKPEQATLQLGNTIAIDSSESKHGESKDPDGKVLPHKENDIDISVVKEDKDNVKIKLELNKSAKVSEDDERVVTSKAVKTAIDTMQNEINDKNSKTDANNPFETTYKDKDGKELVKVGDKYYKKEDVKNLKYDETKKKFVNSDNSDLATDQQPKEVAKNGVKAEINLKGDTPKKIANVDSGLGLEKYQDPNTDDMDEEAKKKEIAKAKENHQKSKKDAIDKLLGNNANEDDNIKDSDPILNNVATIRDLQALGQAGLDFAGNDTDETKKVHRNLGQKLVIKGDQTAPATTQEGSAANKNLRAGIAGANAVAIGYSRVSDNGKVMLKLQGNSNSQGKVAGAVSVGYQW</sequence>
<dbReference type="GO" id="GO:0009279">
    <property type="term" value="C:cell outer membrane"/>
    <property type="evidence" value="ECO:0007669"/>
    <property type="project" value="UniProtKB-SubCell"/>
</dbReference>
<keyword evidence="3" id="KW-1134">Transmembrane beta strand</keyword>
<evidence type="ECO:0000313" key="12">
    <source>
        <dbReference type="Proteomes" id="UP000215738"/>
    </source>
</evidence>
<keyword evidence="5" id="KW-0732">Signal</keyword>
<evidence type="ECO:0000313" key="10">
    <source>
        <dbReference type="EMBL" id="OZN24291.1"/>
    </source>
</evidence>
<dbReference type="InterPro" id="IPR045584">
    <property type="entry name" value="Pilin-like"/>
</dbReference>
<evidence type="ECO:0000256" key="3">
    <source>
        <dbReference type="ARBA" id="ARBA00022452"/>
    </source>
</evidence>
<dbReference type="Pfam" id="PF03895">
    <property type="entry name" value="YadA_anchor"/>
    <property type="match status" value="1"/>
</dbReference>
<evidence type="ECO:0000256" key="2">
    <source>
        <dbReference type="ARBA" id="ARBA00004442"/>
    </source>
</evidence>
<evidence type="ECO:0000256" key="5">
    <source>
        <dbReference type="ARBA" id="ARBA00022729"/>
    </source>
</evidence>
<dbReference type="Gene3D" id="3.30.1300.30">
    <property type="entry name" value="GSPII I/J protein-like"/>
    <property type="match status" value="1"/>
</dbReference>
<dbReference type="Proteomes" id="UP000254507">
    <property type="component" value="Unassembled WGS sequence"/>
</dbReference>
<keyword evidence="7" id="KW-0998">Cell outer membrane</keyword>
<evidence type="ECO:0000313" key="13">
    <source>
        <dbReference type="Proteomes" id="UP000254507"/>
    </source>
</evidence>
<dbReference type="AlphaFoldDB" id="A0A263HAZ4"/>
<organism evidence="11 13">
    <name type="scientific">Actinobacillus seminis</name>
    <dbReference type="NCBI Taxonomy" id="722"/>
    <lineage>
        <taxon>Bacteria</taxon>
        <taxon>Pseudomonadati</taxon>
        <taxon>Pseudomonadota</taxon>
        <taxon>Gammaproteobacteria</taxon>
        <taxon>Pasteurellales</taxon>
        <taxon>Pasteurellaceae</taxon>
        <taxon>Actinobacillus</taxon>
    </lineage>
</organism>
<gene>
    <name evidence="10" type="ORF">CFY87_09475</name>
    <name evidence="11" type="ORF">NCTC10851_00210</name>
</gene>
<dbReference type="InParanoid" id="A0A263HAZ4"/>
<evidence type="ECO:0000313" key="11">
    <source>
        <dbReference type="EMBL" id="SUU34213.1"/>
    </source>
</evidence>
<dbReference type="Proteomes" id="UP000215738">
    <property type="component" value="Unassembled WGS sequence"/>
</dbReference>
<comment type="subcellular location">
    <subcellularLocation>
        <location evidence="2">Cell outer membrane</location>
    </subcellularLocation>
    <subcellularLocation>
        <location evidence="1">Cell surface</location>
    </subcellularLocation>
</comment>
<evidence type="ECO:0000256" key="8">
    <source>
        <dbReference type="SAM" id="MobiDB-lite"/>
    </source>
</evidence>
<protein>
    <submittedName>
        <fullName evidence="11">Autotransporter adhesin</fullName>
    </submittedName>
</protein>
<evidence type="ECO:0000256" key="4">
    <source>
        <dbReference type="ARBA" id="ARBA00022692"/>
    </source>
</evidence>
<reference evidence="11 13" key="2">
    <citation type="submission" date="2018-06" db="EMBL/GenBank/DDBJ databases">
        <authorList>
            <consortium name="Pathogen Informatics"/>
            <person name="Doyle S."/>
        </authorList>
    </citation>
    <scope>NUCLEOTIDE SEQUENCE [LARGE SCALE GENOMIC DNA]</scope>
    <source>
        <strain evidence="11 13">NCTC10851</strain>
    </source>
</reference>
<dbReference type="EMBL" id="NLFK01000010">
    <property type="protein sequence ID" value="OZN24291.1"/>
    <property type="molecule type" value="Genomic_DNA"/>
</dbReference>
<keyword evidence="6" id="KW-0472">Membrane</keyword>
<proteinExistence type="predicted"/>
<dbReference type="InterPro" id="IPR005594">
    <property type="entry name" value="YadA_C"/>
</dbReference>
<feature type="region of interest" description="Disordered" evidence="8">
    <location>
        <begin position="180"/>
        <end position="203"/>
    </location>
</feature>
<feature type="compositionally biased region" description="Basic and acidic residues" evidence="8">
    <location>
        <begin position="184"/>
        <end position="203"/>
    </location>
</feature>
<evidence type="ECO:0000256" key="7">
    <source>
        <dbReference type="ARBA" id="ARBA00023237"/>
    </source>
</evidence>
<evidence type="ECO:0000256" key="6">
    <source>
        <dbReference type="ARBA" id="ARBA00023136"/>
    </source>
</evidence>
<dbReference type="RefSeq" id="WP_094947030.1">
    <property type="nucleotide sequence ID" value="NZ_NLFK01000010.1"/>
</dbReference>
<keyword evidence="4" id="KW-0812">Transmembrane</keyword>
<accession>A0A263HAZ4</accession>
<evidence type="ECO:0000256" key="1">
    <source>
        <dbReference type="ARBA" id="ARBA00004241"/>
    </source>
</evidence>
<dbReference type="GO" id="GO:0009986">
    <property type="term" value="C:cell surface"/>
    <property type="evidence" value="ECO:0007669"/>
    <property type="project" value="UniProtKB-SubCell"/>
</dbReference>
<feature type="domain" description="Trimeric autotransporter adhesin YadA-like C-terminal membrane anchor" evidence="9">
    <location>
        <begin position="470"/>
        <end position="512"/>
    </location>
</feature>
<dbReference type="OrthoDB" id="1631723at2"/>
<keyword evidence="12" id="KW-1185">Reference proteome</keyword>
<evidence type="ECO:0000259" key="9">
    <source>
        <dbReference type="Pfam" id="PF03895"/>
    </source>
</evidence>
<name>A0A263HAZ4_9PAST</name>